<dbReference type="GO" id="GO:0003950">
    <property type="term" value="F:NAD+ poly-ADP-ribosyltransferase activity"/>
    <property type="evidence" value="ECO:0007669"/>
    <property type="project" value="UniProtKB-EC"/>
</dbReference>
<protein>
    <recommendedName>
        <fullName evidence="1">NAD(+) ADP-ribosyltransferase</fullName>
        <ecNumber evidence="1">2.4.2.30</ecNumber>
    </recommendedName>
</protein>
<dbReference type="GO" id="GO:0005730">
    <property type="term" value="C:nucleolus"/>
    <property type="evidence" value="ECO:0007669"/>
    <property type="project" value="TreeGrafter"/>
</dbReference>
<dbReference type="GO" id="GO:0070212">
    <property type="term" value="P:protein poly-ADP-ribosylation"/>
    <property type="evidence" value="ECO:0007669"/>
    <property type="project" value="TreeGrafter"/>
</dbReference>
<dbReference type="GO" id="GO:1990404">
    <property type="term" value="F:NAD+-protein mono-ADP-ribosyltransferase activity"/>
    <property type="evidence" value="ECO:0007669"/>
    <property type="project" value="TreeGrafter"/>
</dbReference>
<dbReference type="PANTHER" id="PTHR10459">
    <property type="entry name" value="DNA LIGASE"/>
    <property type="match status" value="1"/>
</dbReference>
<evidence type="ECO:0000256" key="6">
    <source>
        <dbReference type="SAM" id="MobiDB-lite"/>
    </source>
</evidence>
<sequence length="490" mass="54834">MKLLVNDGFRWAYPSTPPDKFGGPSAQQRPPTGLKANEKDIDISCTATLSITAITVARAAQDPASTVPNKPVHRPRPPALLPRICSDWNPGQNILSQVNGSHKELREAFECSHAPTQPRASAKSRLSSHHGYFLTQLRSGVKLQVPVDPSAGPNATVVIDEDDGSIYDVYLLPVDIAKNVNLFQRHQLVMRESRVGLHGTVETRSRLQSSNLMTVVGRFRRIFRNKTVPLRRLPNYATIDTKVHGEVKGIMELVLYGGSVCKINSRDSSFRAPMSCSVPGPFFRPLRGLRVSGNTSSLDTVNWKAILSVSSRNRSQMPFSSSSYHAIFLELQFLYCSWPWPEIGTLLTEVHSKTSLQMEVYRALTQPLYQAYGSLKHEFRRLTDPSTLEFRELKNYLEKLRNRAHYFNWELQEIYKIFIPPGANLTGTMFGNGIYLADVSSKSVGYCRHRWSEGEAVLLLCEADVGACRIWSHSSIYYGHGLVGVSCGLH</sequence>
<keyword evidence="9" id="KW-1185">Reference proteome</keyword>
<dbReference type="Pfam" id="PF00644">
    <property type="entry name" value="PARP"/>
    <property type="match status" value="1"/>
</dbReference>
<keyword evidence="4" id="KW-0520">NAD</keyword>
<dbReference type="SUPFAM" id="SSF56399">
    <property type="entry name" value="ADP-ribosylation"/>
    <property type="match status" value="1"/>
</dbReference>
<evidence type="ECO:0000256" key="5">
    <source>
        <dbReference type="ARBA" id="ARBA00033987"/>
    </source>
</evidence>
<dbReference type="InterPro" id="IPR012317">
    <property type="entry name" value="Poly(ADP-ribose)pol_cat_dom"/>
</dbReference>
<dbReference type="Proteomes" id="UP000224634">
    <property type="component" value="Unassembled WGS sequence"/>
</dbReference>
<dbReference type="InterPro" id="IPR036930">
    <property type="entry name" value="WGR_dom_sf"/>
</dbReference>
<evidence type="ECO:0000256" key="1">
    <source>
        <dbReference type="ARBA" id="ARBA00012020"/>
    </source>
</evidence>
<feature type="domain" description="PARP catalytic" evidence="7">
    <location>
        <begin position="420"/>
        <end position="468"/>
    </location>
</feature>
<dbReference type="EC" id="2.4.2.30" evidence="1"/>
<comment type="catalytic activity">
    <reaction evidence="5">
        <text>NAD(+) + (ADP-D-ribosyl)n-acceptor = nicotinamide + (ADP-D-ribosyl)n+1-acceptor + H(+).</text>
        <dbReference type="EC" id="2.4.2.30"/>
    </reaction>
</comment>
<evidence type="ECO:0000259" key="7">
    <source>
        <dbReference type="Pfam" id="PF00644"/>
    </source>
</evidence>
<evidence type="ECO:0000256" key="4">
    <source>
        <dbReference type="ARBA" id="ARBA00023027"/>
    </source>
</evidence>
<dbReference type="InterPro" id="IPR050800">
    <property type="entry name" value="ARTD/PARP"/>
</dbReference>
<comment type="caution">
    <text evidence="8">The sequence shown here is derived from an EMBL/GenBank/DDBJ whole genome shotgun (WGS) entry which is preliminary data.</text>
</comment>
<dbReference type="SUPFAM" id="SSF142921">
    <property type="entry name" value="WGR domain-like"/>
    <property type="match status" value="1"/>
</dbReference>
<evidence type="ECO:0000313" key="9">
    <source>
        <dbReference type="Proteomes" id="UP000224634"/>
    </source>
</evidence>
<dbReference type="OrthoDB" id="2017365at2759"/>
<keyword evidence="3" id="KW-0808">Transferase</keyword>
<dbReference type="Gene3D" id="3.90.228.10">
    <property type="match status" value="1"/>
</dbReference>
<reference evidence="8 9" key="1">
    <citation type="submission" date="2017-10" db="EMBL/GenBank/DDBJ databases">
        <title>Comparative genomics in systemic dimorphic fungi from Ajellomycetaceae.</title>
        <authorList>
            <person name="Munoz J.F."/>
            <person name="Mcewen J.G."/>
            <person name="Clay O.K."/>
            <person name="Cuomo C.A."/>
        </authorList>
    </citation>
    <scope>NUCLEOTIDE SEQUENCE [LARGE SCALE GENOMIC DNA]</scope>
    <source>
        <strain evidence="8 9">UAMH7299</strain>
    </source>
</reference>
<evidence type="ECO:0000256" key="3">
    <source>
        <dbReference type="ARBA" id="ARBA00022679"/>
    </source>
</evidence>
<feature type="region of interest" description="Disordered" evidence="6">
    <location>
        <begin position="14"/>
        <end position="39"/>
    </location>
</feature>
<dbReference type="EMBL" id="PDNA01000044">
    <property type="protein sequence ID" value="PGH19833.1"/>
    <property type="molecule type" value="Genomic_DNA"/>
</dbReference>
<dbReference type="STRING" id="1447883.A0A2B7YFM3"/>
<dbReference type="GO" id="GO:0006302">
    <property type="term" value="P:double-strand break repair"/>
    <property type="evidence" value="ECO:0007669"/>
    <property type="project" value="TreeGrafter"/>
</dbReference>
<evidence type="ECO:0000313" key="8">
    <source>
        <dbReference type="EMBL" id="PGH19833.1"/>
    </source>
</evidence>
<evidence type="ECO:0000256" key="2">
    <source>
        <dbReference type="ARBA" id="ARBA00022676"/>
    </source>
</evidence>
<dbReference type="PANTHER" id="PTHR10459:SF60">
    <property type="entry name" value="POLY [ADP-RIBOSE] POLYMERASE 2"/>
    <property type="match status" value="1"/>
</dbReference>
<gene>
    <name evidence="8" type="ORF">AJ80_03750</name>
</gene>
<proteinExistence type="predicted"/>
<dbReference type="AlphaFoldDB" id="A0A2B7YFM3"/>
<accession>A0A2B7YFM3</accession>
<organism evidence="8 9">
    <name type="scientific">Polytolypa hystricis (strain UAMH7299)</name>
    <dbReference type="NCBI Taxonomy" id="1447883"/>
    <lineage>
        <taxon>Eukaryota</taxon>
        <taxon>Fungi</taxon>
        <taxon>Dikarya</taxon>
        <taxon>Ascomycota</taxon>
        <taxon>Pezizomycotina</taxon>
        <taxon>Eurotiomycetes</taxon>
        <taxon>Eurotiomycetidae</taxon>
        <taxon>Onygenales</taxon>
        <taxon>Onygenales incertae sedis</taxon>
        <taxon>Polytolypa</taxon>
    </lineage>
</organism>
<name>A0A2B7YFM3_POLH7</name>
<keyword evidence="2" id="KW-0328">Glycosyltransferase</keyword>